<reference evidence="4 5" key="1">
    <citation type="journal article" date="2020" name="Nat. Food">
        <title>A phased Vanilla planifolia genome enables genetic improvement of flavour and production.</title>
        <authorList>
            <person name="Hasing T."/>
            <person name="Tang H."/>
            <person name="Brym M."/>
            <person name="Khazi F."/>
            <person name="Huang T."/>
            <person name="Chambers A.H."/>
        </authorList>
    </citation>
    <scope>NUCLEOTIDE SEQUENCE [LARGE SCALE GENOMIC DNA]</scope>
    <source>
        <tissue evidence="2">Leaf</tissue>
    </source>
</reference>
<dbReference type="Proteomes" id="UP000636800">
    <property type="component" value="Chromosome 7"/>
</dbReference>
<comment type="caution">
    <text evidence="2">The sequence shown here is derived from an EMBL/GenBank/DDBJ whole genome shotgun (WGS) entry which is preliminary data.</text>
</comment>
<organism evidence="2 4">
    <name type="scientific">Vanilla planifolia</name>
    <name type="common">Vanilla</name>
    <dbReference type="NCBI Taxonomy" id="51239"/>
    <lineage>
        <taxon>Eukaryota</taxon>
        <taxon>Viridiplantae</taxon>
        <taxon>Streptophyta</taxon>
        <taxon>Embryophyta</taxon>
        <taxon>Tracheophyta</taxon>
        <taxon>Spermatophyta</taxon>
        <taxon>Magnoliopsida</taxon>
        <taxon>Liliopsida</taxon>
        <taxon>Asparagales</taxon>
        <taxon>Orchidaceae</taxon>
        <taxon>Vanilloideae</taxon>
        <taxon>Vanilleae</taxon>
        <taxon>Vanilla</taxon>
    </lineage>
</organism>
<keyword evidence="4" id="KW-1185">Reference proteome</keyword>
<protein>
    <submittedName>
        <fullName evidence="2">Uncharacterized protein</fullName>
    </submittedName>
</protein>
<dbReference type="EMBL" id="JADCNM010000007">
    <property type="protein sequence ID" value="KAG0475178.1"/>
    <property type="molecule type" value="Genomic_DNA"/>
</dbReference>
<dbReference type="AlphaFoldDB" id="A0A835QL05"/>
<dbReference type="Proteomes" id="UP000639772">
    <property type="component" value="Chromosome 7"/>
</dbReference>
<proteinExistence type="predicted"/>
<evidence type="ECO:0000313" key="4">
    <source>
        <dbReference type="Proteomes" id="UP000636800"/>
    </source>
</evidence>
<evidence type="ECO:0000313" key="2">
    <source>
        <dbReference type="EMBL" id="KAG0473488.1"/>
    </source>
</evidence>
<gene>
    <name evidence="3" type="ORF">HPP92_014864</name>
    <name evidence="2" type="ORF">HPP92_015345</name>
</gene>
<dbReference type="PANTHER" id="PTHR33356:SF5">
    <property type="entry name" value="TIP41-LIKE PROTEIN"/>
    <property type="match status" value="1"/>
</dbReference>
<dbReference type="EMBL" id="JADCNL010000007">
    <property type="protein sequence ID" value="KAG0473488.1"/>
    <property type="molecule type" value="Genomic_DNA"/>
</dbReference>
<evidence type="ECO:0000313" key="5">
    <source>
        <dbReference type="Proteomes" id="UP000639772"/>
    </source>
</evidence>
<sequence>MMGENSHGGFWLPEEFLDEGFFAEDGRAVAGKGQNRMPIDSMLDAESDEEDYMAGLALKMARTSLTDVKTSPVFHSKILATSPQSTLCDAGIWSSSSSGSPNGTSQVSTPPSTPFETKNNAWDVLSAAAGEVVRLKQFEHGVHGRGYHRQAIPASCSKCPANLTHQQLKEVQFYHLKQQQLIKQQLSDAWSKQNRALVQERRNRQISMSPAWHPQMRQSAPGMGTFFLNRAQPLRGSTGTGVFLPRRLGSNIEPRKKPASSPVLLPPRVVQAQNLHLNDSRVPPYYAEHYYLDNEMASAGLPRSYKLAPPVVFSGDDGLLPNQWAY</sequence>
<evidence type="ECO:0000313" key="3">
    <source>
        <dbReference type="EMBL" id="KAG0475178.1"/>
    </source>
</evidence>
<feature type="region of interest" description="Disordered" evidence="1">
    <location>
        <begin position="92"/>
        <end position="116"/>
    </location>
</feature>
<dbReference type="PANTHER" id="PTHR33356">
    <property type="entry name" value="TIP41-LIKE PROTEIN"/>
    <property type="match status" value="1"/>
</dbReference>
<accession>A0A835QL05</accession>
<feature type="compositionally biased region" description="Low complexity" evidence="1">
    <location>
        <begin position="92"/>
        <end position="108"/>
    </location>
</feature>
<dbReference type="OrthoDB" id="747893at2759"/>
<name>A0A835QL05_VANPL</name>
<evidence type="ECO:0000256" key="1">
    <source>
        <dbReference type="SAM" id="MobiDB-lite"/>
    </source>
</evidence>